<name>A0ABQ4JGA9_9ACTN</name>
<organism evidence="2 3">
    <name type="scientific">Micromonospora qiuiae</name>
    <dbReference type="NCBI Taxonomy" id="502268"/>
    <lineage>
        <taxon>Bacteria</taxon>
        <taxon>Bacillati</taxon>
        <taxon>Actinomycetota</taxon>
        <taxon>Actinomycetes</taxon>
        <taxon>Micromonosporales</taxon>
        <taxon>Micromonosporaceae</taxon>
        <taxon>Micromonospora</taxon>
    </lineage>
</organism>
<gene>
    <name evidence="2" type="ORF">Vqi01_46850</name>
</gene>
<protein>
    <recommendedName>
        <fullName evidence="1">Carrier domain-containing protein</fullName>
    </recommendedName>
</protein>
<accession>A0ABQ4JGA9</accession>
<dbReference type="SUPFAM" id="SSF47336">
    <property type="entry name" value="ACP-like"/>
    <property type="match status" value="1"/>
</dbReference>
<dbReference type="Proteomes" id="UP000653076">
    <property type="component" value="Unassembled WGS sequence"/>
</dbReference>
<sequence>MKTIDDFVTLLRDEMGLDIAAADAARGFDELPGWDSVHLLSLLALLERTTGRQVPLPAVLEAPSLESVYQLYTG</sequence>
<keyword evidence="3" id="KW-1185">Reference proteome</keyword>
<evidence type="ECO:0000313" key="3">
    <source>
        <dbReference type="Proteomes" id="UP000653076"/>
    </source>
</evidence>
<evidence type="ECO:0000313" key="2">
    <source>
        <dbReference type="EMBL" id="GIJ29523.1"/>
    </source>
</evidence>
<dbReference type="RefSeq" id="WP_204036990.1">
    <property type="nucleotide sequence ID" value="NZ_BOPC01000074.1"/>
</dbReference>
<dbReference type="PROSITE" id="PS50075">
    <property type="entry name" value="CARRIER"/>
    <property type="match status" value="1"/>
</dbReference>
<evidence type="ECO:0000259" key="1">
    <source>
        <dbReference type="PROSITE" id="PS50075"/>
    </source>
</evidence>
<dbReference type="EMBL" id="BOPC01000074">
    <property type="protein sequence ID" value="GIJ29523.1"/>
    <property type="molecule type" value="Genomic_DNA"/>
</dbReference>
<feature type="domain" description="Carrier" evidence="1">
    <location>
        <begin position="1"/>
        <end position="74"/>
    </location>
</feature>
<comment type="caution">
    <text evidence="2">The sequence shown here is derived from an EMBL/GenBank/DDBJ whole genome shotgun (WGS) entry which is preliminary data.</text>
</comment>
<dbReference type="Pfam" id="PF00550">
    <property type="entry name" value="PP-binding"/>
    <property type="match status" value="1"/>
</dbReference>
<reference evidence="2 3" key="1">
    <citation type="submission" date="2021-01" db="EMBL/GenBank/DDBJ databases">
        <title>Whole genome shotgun sequence of Verrucosispora qiuiae NBRC 106684.</title>
        <authorList>
            <person name="Komaki H."/>
            <person name="Tamura T."/>
        </authorList>
    </citation>
    <scope>NUCLEOTIDE SEQUENCE [LARGE SCALE GENOMIC DNA]</scope>
    <source>
        <strain evidence="2 3">NBRC 106684</strain>
    </source>
</reference>
<dbReference type="Gene3D" id="1.10.1200.10">
    <property type="entry name" value="ACP-like"/>
    <property type="match status" value="1"/>
</dbReference>
<dbReference type="InterPro" id="IPR009081">
    <property type="entry name" value="PP-bd_ACP"/>
</dbReference>
<dbReference type="InterPro" id="IPR036736">
    <property type="entry name" value="ACP-like_sf"/>
</dbReference>
<proteinExistence type="predicted"/>